<keyword evidence="4" id="KW-1185">Reference proteome</keyword>
<dbReference type="EMBL" id="VAWE01000001">
    <property type="protein sequence ID" value="TLQ43487.1"/>
    <property type="molecule type" value="Genomic_DNA"/>
</dbReference>
<evidence type="ECO:0000259" key="2">
    <source>
        <dbReference type="Pfam" id="PF24201"/>
    </source>
</evidence>
<feature type="region of interest" description="Disordered" evidence="1">
    <location>
        <begin position="120"/>
        <end position="165"/>
    </location>
</feature>
<feature type="compositionally biased region" description="Low complexity" evidence="1">
    <location>
        <begin position="135"/>
        <end position="152"/>
    </location>
</feature>
<feature type="domain" description="DUF7426" evidence="2">
    <location>
        <begin position="7"/>
        <end position="143"/>
    </location>
</feature>
<accession>A0A5R9E271</accession>
<evidence type="ECO:0000313" key="4">
    <source>
        <dbReference type="Proteomes" id="UP000305921"/>
    </source>
</evidence>
<dbReference type="RefSeq" id="WP_138052906.1">
    <property type="nucleotide sequence ID" value="NZ_VAWE01000001.1"/>
</dbReference>
<evidence type="ECO:0000313" key="3">
    <source>
        <dbReference type="EMBL" id="TLQ43487.1"/>
    </source>
</evidence>
<proteinExistence type="predicted"/>
<dbReference type="InterPro" id="IPR055849">
    <property type="entry name" value="DUF7426"/>
</dbReference>
<comment type="caution">
    <text evidence="3">The sequence shown here is derived from an EMBL/GenBank/DDBJ whole genome shotgun (WGS) entry which is preliminary data.</text>
</comment>
<dbReference type="AlphaFoldDB" id="A0A5R9E271"/>
<reference evidence="3 4" key="1">
    <citation type="submission" date="2019-05" db="EMBL/GenBank/DDBJ databases">
        <title>Streptomyces marianii sp. nov., a novel marine actinomycete from southern coast of India.</title>
        <authorList>
            <person name="Iniyan A.M."/>
            <person name="Wink J."/>
            <person name="Ramprasad E."/>
            <person name="Ramana C.V."/>
            <person name="Bunk B."/>
            <person name="Sproer C."/>
            <person name="Joseph F.-J.R.S."/>
            <person name="Vincent S.G.P."/>
        </authorList>
    </citation>
    <scope>NUCLEOTIDE SEQUENCE [LARGE SCALE GENOMIC DNA]</scope>
    <source>
        <strain evidence="3 4">ICN19</strain>
    </source>
</reference>
<dbReference type="OrthoDB" id="3622864at2"/>
<dbReference type="Pfam" id="PF24201">
    <property type="entry name" value="DUF7426"/>
    <property type="match status" value="1"/>
</dbReference>
<gene>
    <name evidence="3" type="ORF">FEF34_10320</name>
</gene>
<evidence type="ECO:0000256" key="1">
    <source>
        <dbReference type="SAM" id="MobiDB-lite"/>
    </source>
</evidence>
<dbReference type="Proteomes" id="UP000305921">
    <property type="component" value="Unassembled WGS sequence"/>
</dbReference>
<protein>
    <recommendedName>
        <fullName evidence="2">DUF7426 domain-containing protein</fullName>
    </recommendedName>
</protein>
<sequence length="165" mass="17694">MAGFKVLDEFLGDSLDLPVRCNDGEIRTFHIPAPSAEDGLRVEALMELGIRMAAEGADPDTEVLDDAQELDLYRTVLGPAYDDAIKFLNSARFKVLALTAMLWITQGLDAAEACWNAGGVPSQAAPNREQRRASSRAAKSTRSRGSQSGTSTPPATSRARKAAQT</sequence>
<name>A0A5R9E271_9ACTN</name>
<organism evidence="3 4">
    <name type="scientific">Streptomyces marianii</name>
    <dbReference type="NCBI Taxonomy" id="1817406"/>
    <lineage>
        <taxon>Bacteria</taxon>
        <taxon>Bacillati</taxon>
        <taxon>Actinomycetota</taxon>
        <taxon>Actinomycetes</taxon>
        <taxon>Kitasatosporales</taxon>
        <taxon>Streptomycetaceae</taxon>
        <taxon>Streptomyces</taxon>
    </lineage>
</organism>